<dbReference type="InParanoid" id="A0A3G9J4N7"/>
<sequence length="63" mass="7257">MNVKDALEALQNAPPVKMVRFCEKGIRYVVLREDDYQALVKQAKAYEECLEELLVLKSVSLEK</sequence>
<dbReference type="Proteomes" id="UP000268059">
    <property type="component" value="Chromosome"/>
</dbReference>
<keyword evidence="2" id="KW-1185">Reference proteome</keyword>
<proteinExistence type="predicted"/>
<organism evidence="1 2">
    <name type="scientific">Intestinibaculum porci</name>
    <dbReference type="NCBI Taxonomy" id="2487118"/>
    <lineage>
        <taxon>Bacteria</taxon>
        <taxon>Bacillati</taxon>
        <taxon>Bacillota</taxon>
        <taxon>Erysipelotrichia</taxon>
        <taxon>Erysipelotrichales</taxon>
        <taxon>Erysipelotrichaceae</taxon>
        <taxon>Intestinibaculum</taxon>
    </lineage>
</organism>
<gene>
    <name evidence="1" type="ORF">SG0102_06500</name>
</gene>
<dbReference type="RefSeq" id="WP_125118642.1">
    <property type="nucleotide sequence ID" value="NZ_AP019309.1"/>
</dbReference>
<name>A0A3G9J4N7_9FIRM</name>
<accession>A0A3G9J4N7</accession>
<evidence type="ECO:0000313" key="2">
    <source>
        <dbReference type="Proteomes" id="UP000268059"/>
    </source>
</evidence>
<dbReference type="EMBL" id="AP019309">
    <property type="protein sequence ID" value="BBH25716.1"/>
    <property type="molecule type" value="Genomic_DNA"/>
</dbReference>
<evidence type="ECO:0000313" key="1">
    <source>
        <dbReference type="EMBL" id="BBH25716.1"/>
    </source>
</evidence>
<reference evidence="1 2" key="1">
    <citation type="submission" date="2018-11" db="EMBL/GenBank/DDBJ databases">
        <title>Novel Erysipelotrichaceae bacterium isolated from small intestine of a swine.</title>
        <authorList>
            <person name="Kim J.S."/>
            <person name="Choe H."/>
            <person name="Lee Y.R."/>
            <person name="Kim K.M."/>
            <person name="Park D.S."/>
        </authorList>
    </citation>
    <scope>NUCLEOTIDE SEQUENCE [LARGE SCALE GENOMIC DNA]</scope>
    <source>
        <strain evidence="1 2">SG0102</strain>
    </source>
</reference>
<dbReference type="KEGG" id="ebm:SG0102_06500"/>
<protein>
    <submittedName>
        <fullName evidence="1">Uncharacterized protein</fullName>
    </submittedName>
</protein>
<dbReference type="AlphaFoldDB" id="A0A3G9J4N7"/>